<organism evidence="2 3">
    <name type="scientific">Streptomyces globisporus</name>
    <dbReference type="NCBI Taxonomy" id="1908"/>
    <lineage>
        <taxon>Bacteria</taxon>
        <taxon>Bacillati</taxon>
        <taxon>Actinomycetota</taxon>
        <taxon>Actinomycetes</taxon>
        <taxon>Kitasatosporales</taxon>
        <taxon>Streptomycetaceae</taxon>
        <taxon>Streptomyces</taxon>
    </lineage>
</organism>
<dbReference type="Proteomes" id="UP001154015">
    <property type="component" value="Unassembled WGS sequence"/>
</dbReference>
<name>A0ABN8UXK7_STRGL</name>
<gene>
    <name evidence="2" type="ORF">SGL43_01278</name>
</gene>
<comment type="caution">
    <text evidence="2">The sequence shown here is derived from an EMBL/GenBank/DDBJ whole genome shotgun (WGS) entry which is preliminary data.</text>
</comment>
<evidence type="ECO:0000313" key="3">
    <source>
        <dbReference type="Proteomes" id="UP001154015"/>
    </source>
</evidence>
<feature type="compositionally biased region" description="Basic and acidic residues" evidence="1">
    <location>
        <begin position="33"/>
        <end position="43"/>
    </location>
</feature>
<accession>A0ABN8UXK7</accession>
<evidence type="ECO:0000256" key="1">
    <source>
        <dbReference type="SAM" id="MobiDB-lite"/>
    </source>
</evidence>
<evidence type="ECO:0000313" key="2">
    <source>
        <dbReference type="EMBL" id="CAH9414275.1"/>
    </source>
</evidence>
<proteinExistence type="predicted"/>
<keyword evidence="3" id="KW-1185">Reference proteome</keyword>
<feature type="compositionally biased region" description="Basic and acidic residues" evidence="1">
    <location>
        <begin position="11"/>
        <end position="23"/>
    </location>
</feature>
<dbReference type="EMBL" id="CAKXYP010000003">
    <property type="protein sequence ID" value="CAH9414275.1"/>
    <property type="molecule type" value="Genomic_DNA"/>
</dbReference>
<feature type="compositionally biased region" description="Basic and acidic residues" evidence="1">
    <location>
        <begin position="59"/>
        <end position="71"/>
    </location>
</feature>
<reference evidence="2" key="1">
    <citation type="submission" date="2022-03" db="EMBL/GenBank/DDBJ databases">
        <authorList>
            <person name="Leyn A S."/>
        </authorList>
    </citation>
    <scope>NUCLEOTIDE SEQUENCE</scope>
    <source>
        <strain evidence="2">Streptomyces globisporus 4-3</strain>
    </source>
</reference>
<feature type="compositionally biased region" description="Basic and acidic residues" evidence="1">
    <location>
        <begin position="109"/>
        <end position="130"/>
    </location>
</feature>
<feature type="region of interest" description="Disordered" evidence="1">
    <location>
        <begin position="1"/>
        <end position="220"/>
    </location>
</feature>
<sequence>MLTARQVVLDQDLHHHREDHQRPGEPGAPLVADVHREPDDSRRRAGVHHLRVRGGQPQERPRPEGDADPRVQRPGQRRPVRHRECAPPPQAHLRQPEHQQDLGQRTPHRQIERGHEQRQRGTQEGERERVLGPYGSEAPHRPVAPRLVLRHLDRGRQRHRAQRQRERPHPVSGEPLSYGREQRSPLPYRRPAHRRGKAHPLFTNSMERAPGRSVGRSDPP</sequence>
<protein>
    <submittedName>
        <fullName evidence="2">Uncharacterized protein</fullName>
    </submittedName>
</protein>